<protein>
    <submittedName>
        <fullName evidence="2">Uncharacterized protein</fullName>
    </submittedName>
</protein>
<reference evidence="2" key="1">
    <citation type="submission" date="2022-11" db="UniProtKB">
        <authorList>
            <consortium name="WormBaseParasite"/>
        </authorList>
    </citation>
    <scope>IDENTIFICATION</scope>
</reference>
<dbReference type="WBParaSite" id="PSU_v2.g5247.t1">
    <property type="protein sequence ID" value="PSU_v2.g5247.t1"/>
    <property type="gene ID" value="PSU_v2.g5247"/>
</dbReference>
<sequence>MKMRERRAGGRSNSIGANNMVPVLNENGAVELFPIMQDEQQPIVVIEEPVTEEEILRQQLGGDDDDRQF</sequence>
<organism evidence="1 2">
    <name type="scientific">Panagrolaimus superbus</name>
    <dbReference type="NCBI Taxonomy" id="310955"/>
    <lineage>
        <taxon>Eukaryota</taxon>
        <taxon>Metazoa</taxon>
        <taxon>Ecdysozoa</taxon>
        <taxon>Nematoda</taxon>
        <taxon>Chromadorea</taxon>
        <taxon>Rhabditida</taxon>
        <taxon>Tylenchina</taxon>
        <taxon>Panagrolaimomorpha</taxon>
        <taxon>Panagrolaimoidea</taxon>
        <taxon>Panagrolaimidae</taxon>
        <taxon>Panagrolaimus</taxon>
    </lineage>
</organism>
<accession>A0A914YXL4</accession>
<keyword evidence="1" id="KW-1185">Reference proteome</keyword>
<dbReference type="AlphaFoldDB" id="A0A914YXL4"/>
<evidence type="ECO:0000313" key="2">
    <source>
        <dbReference type="WBParaSite" id="PSU_v2.g5247.t1"/>
    </source>
</evidence>
<evidence type="ECO:0000313" key="1">
    <source>
        <dbReference type="Proteomes" id="UP000887577"/>
    </source>
</evidence>
<dbReference type="Proteomes" id="UP000887577">
    <property type="component" value="Unplaced"/>
</dbReference>
<proteinExistence type="predicted"/>
<name>A0A914YXL4_9BILA</name>